<dbReference type="RefSeq" id="WP_110309413.1">
    <property type="nucleotide sequence ID" value="NZ_QICL01000002.1"/>
</dbReference>
<keyword evidence="1" id="KW-0472">Membrane</keyword>
<dbReference type="Proteomes" id="UP000247973">
    <property type="component" value="Unassembled WGS sequence"/>
</dbReference>
<gene>
    <name evidence="2" type="ORF">CLV62_102160</name>
</gene>
<proteinExistence type="predicted"/>
<evidence type="ECO:0000256" key="1">
    <source>
        <dbReference type="SAM" id="Phobius"/>
    </source>
</evidence>
<evidence type="ECO:0000313" key="2">
    <source>
        <dbReference type="EMBL" id="PXV68128.1"/>
    </source>
</evidence>
<keyword evidence="3" id="KW-1185">Reference proteome</keyword>
<reference evidence="2 3" key="1">
    <citation type="submission" date="2018-03" db="EMBL/GenBank/DDBJ databases">
        <title>Genomic Encyclopedia of Archaeal and Bacterial Type Strains, Phase II (KMG-II): from individual species to whole genera.</title>
        <authorList>
            <person name="Goeker M."/>
        </authorList>
    </citation>
    <scope>NUCLEOTIDE SEQUENCE [LARGE SCALE GENOMIC DNA]</scope>
    <source>
        <strain evidence="2 3">DSM 100214</strain>
    </source>
</reference>
<feature type="transmembrane region" description="Helical" evidence="1">
    <location>
        <begin position="87"/>
        <end position="111"/>
    </location>
</feature>
<protein>
    <submittedName>
        <fullName evidence="2">Uncharacterized protein</fullName>
    </submittedName>
</protein>
<keyword evidence="1" id="KW-0812">Transmembrane</keyword>
<sequence length="241" mass="28285">MILSHFFANDIDVIFWILLEGGIYMIIGVLLCIRGISSFFVMCDHIIQKLGSKIIRNALSILVFLVYLGLLVFSIYIPIWVGEQRGFVIAAKVLYAIGWVLILPDIVSALIEEINRGKIRISKKELRENPHLLLNARGVYSIAKIIRLDEISPQYYWITYEFLWKGRRYTNRIARYKTKRNGAFEIYEQDCLFFVLLMKKNPSNNILTENLVPQTRKLTLTEEDVPKNGWKRREYMQFIEQ</sequence>
<feature type="transmembrane region" description="Helical" evidence="1">
    <location>
        <begin position="13"/>
        <end position="33"/>
    </location>
</feature>
<feature type="transmembrane region" description="Helical" evidence="1">
    <location>
        <begin position="54"/>
        <end position="81"/>
    </location>
</feature>
<keyword evidence="1" id="KW-1133">Transmembrane helix</keyword>
<accession>A0A2V3PVL2</accession>
<comment type="caution">
    <text evidence="2">The sequence shown here is derived from an EMBL/GenBank/DDBJ whole genome shotgun (WGS) entry which is preliminary data.</text>
</comment>
<organism evidence="2 3">
    <name type="scientific">Dysgonomonas alginatilytica</name>
    <dbReference type="NCBI Taxonomy" id="1605892"/>
    <lineage>
        <taxon>Bacteria</taxon>
        <taxon>Pseudomonadati</taxon>
        <taxon>Bacteroidota</taxon>
        <taxon>Bacteroidia</taxon>
        <taxon>Bacteroidales</taxon>
        <taxon>Dysgonomonadaceae</taxon>
        <taxon>Dysgonomonas</taxon>
    </lineage>
</organism>
<evidence type="ECO:0000313" key="3">
    <source>
        <dbReference type="Proteomes" id="UP000247973"/>
    </source>
</evidence>
<dbReference type="AlphaFoldDB" id="A0A2V3PVL2"/>
<name>A0A2V3PVL2_9BACT</name>
<dbReference type="EMBL" id="QICL01000002">
    <property type="protein sequence ID" value="PXV68128.1"/>
    <property type="molecule type" value="Genomic_DNA"/>
</dbReference>